<dbReference type="Proteomes" id="UP001595704">
    <property type="component" value="Unassembled WGS sequence"/>
</dbReference>
<protein>
    <submittedName>
        <fullName evidence="4">DUF262 domain-containing protein</fullName>
    </submittedName>
</protein>
<comment type="caution">
    <text evidence="4">The sequence shown here is derived from an EMBL/GenBank/DDBJ whole genome shotgun (WGS) entry which is preliminary data.</text>
</comment>
<evidence type="ECO:0000313" key="5">
    <source>
        <dbReference type="Proteomes" id="UP001595704"/>
    </source>
</evidence>
<organism evidence="4 5">
    <name type="scientific">Camelimonas fluminis</name>
    <dbReference type="NCBI Taxonomy" id="1576911"/>
    <lineage>
        <taxon>Bacteria</taxon>
        <taxon>Pseudomonadati</taxon>
        <taxon>Pseudomonadota</taxon>
        <taxon>Alphaproteobacteria</taxon>
        <taxon>Hyphomicrobiales</taxon>
        <taxon>Chelatococcaceae</taxon>
        <taxon>Camelimonas</taxon>
    </lineage>
</organism>
<dbReference type="InterPro" id="IPR004919">
    <property type="entry name" value="GmrSD_N"/>
</dbReference>
<proteinExistence type="predicted"/>
<name>A0ABV7UNV3_9HYPH</name>
<dbReference type="PANTHER" id="PTHR35149:SF2">
    <property type="entry name" value="DUF262 DOMAIN-CONTAINING PROTEIN"/>
    <property type="match status" value="1"/>
</dbReference>
<feature type="region of interest" description="Disordered" evidence="1">
    <location>
        <begin position="592"/>
        <end position="611"/>
    </location>
</feature>
<dbReference type="InterPro" id="IPR011089">
    <property type="entry name" value="GmrSD_C"/>
</dbReference>
<evidence type="ECO:0000313" key="4">
    <source>
        <dbReference type="EMBL" id="MFC3640119.1"/>
    </source>
</evidence>
<accession>A0ABV7UNV3</accession>
<dbReference type="EMBL" id="JBHRYC010000116">
    <property type="protein sequence ID" value="MFC3640119.1"/>
    <property type="molecule type" value="Genomic_DNA"/>
</dbReference>
<feature type="compositionally biased region" description="Polar residues" evidence="1">
    <location>
        <begin position="597"/>
        <end position="611"/>
    </location>
</feature>
<sequence>MIEKRSKPTVNHFRPGQNADRSYEAAMELNMEASPTQIIQYFNGEKQNLIPLFQRPYSWRLQNWKALWEDMLVQYDSDEKLVHFMGTIVSIPARSVPVGVSKHLIIDGQQRLTTISILLVALRDVLEGSTSDRNAADRIHNVYLTNTYRSEEDLLKFVPTQIDRDRYRSIVLDHNVPNDNSLMSEAYAFYIKQLRTGRDLDDEPIDPLKVLQTIESGLQVVMINLGENDDPYLIFESLNFKGEPLTQADLVRNYILMRFRHSMTSGGEQERIYLHYWAPMEKRLGNHITEFLRHYAMRSGENVSHRGIYAAIKNIIKAATDPSAAEDQLGYMVQYSISYASFVNPSLEPDGRIRTSLERIRSLDIGSSYTLLLRLFEARHSGALDAAGLAKCLQLIESFVVRRAVCSVPTNSLNKMFLQWARQFPDANHVTWLHKAMSSGGGLTGGRRFPTDSEFSDHFRKSPQYGRGYTRYILFRLEEAFGHKESVNLESATIEHVMPQTMTPQWKAEVGQDCDEVHNLLKDTFGNLSLTAYNTELGNLPFEEKKARLANTHIELNRFMLAQDRWNRDAIERRAEELFAIANRLWIGPAAPEAEPESTSGLGSLVYTSKA</sequence>
<feature type="domain" description="GmrSD restriction endonucleases N-terminal" evidence="2">
    <location>
        <begin position="40"/>
        <end position="255"/>
    </location>
</feature>
<dbReference type="Pfam" id="PF07510">
    <property type="entry name" value="GmrSD_C"/>
    <property type="match status" value="1"/>
</dbReference>
<keyword evidence="5" id="KW-1185">Reference proteome</keyword>
<evidence type="ECO:0000256" key="1">
    <source>
        <dbReference type="SAM" id="MobiDB-lite"/>
    </source>
</evidence>
<reference evidence="5" key="1">
    <citation type="journal article" date="2019" name="Int. J. Syst. Evol. Microbiol.">
        <title>The Global Catalogue of Microorganisms (GCM) 10K type strain sequencing project: providing services to taxonomists for standard genome sequencing and annotation.</title>
        <authorList>
            <consortium name="The Broad Institute Genomics Platform"/>
            <consortium name="The Broad Institute Genome Sequencing Center for Infectious Disease"/>
            <person name="Wu L."/>
            <person name="Ma J."/>
        </authorList>
    </citation>
    <scope>NUCLEOTIDE SEQUENCE [LARGE SCALE GENOMIC DNA]</scope>
    <source>
        <strain evidence="5">KCTC 42282</strain>
    </source>
</reference>
<gene>
    <name evidence="4" type="ORF">ACFONL_22525</name>
</gene>
<dbReference type="Pfam" id="PF03235">
    <property type="entry name" value="GmrSD_N"/>
    <property type="match status" value="1"/>
</dbReference>
<dbReference type="RefSeq" id="WP_191321265.1">
    <property type="nucleotide sequence ID" value="NZ_BNCG01000057.1"/>
</dbReference>
<dbReference type="PANTHER" id="PTHR35149">
    <property type="entry name" value="SLL5132 PROTEIN"/>
    <property type="match status" value="1"/>
</dbReference>
<feature type="domain" description="GmrSD restriction endonucleases C-terminal" evidence="3">
    <location>
        <begin position="450"/>
        <end position="580"/>
    </location>
</feature>
<evidence type="ECO:0000259" key="3">
    <source>
        <dbReference type="Pfam" id="PF07510"/>
    </source>
</evidence>
<evidence type="ECO:0000259" key="2">
    <source>
        <dbReference type="Pfam" id="PF03235"/>
    </source>
</evidence>